<evidence type="ECO:0000313" key="1">
    <source>
        <dbReference type="EMBL" id="KAG6597017.1"/>
    </source>
</evidence>
<sequence length="188" mass="21401">MVNGSININHLQFANDTILGAISSITLDKHALVKYSWNAEAEMWDLKIRNLKNAEIEELADLMHSLSFVHLTQSSVYGVKTGYSGRNRKRRGFVHLLARRSISTTIELVIIILSPLKSFFDGGCHLSKQDCCFAYSYQLRQAPSEHLSYELSGCTSSFYSHISLIKLSGLHVDDKAWLLEEEYQKWTE</sequence>
<reference evidence="1 2" key="1">
    <citation type="journal article" date="2021" name="Hortic Res">
        <title>The domestication of Cucurbita argyrosperma as revealed by the genome of its wild relative.</title>
        <authorList>
            <person name="Barrera-Redondo J."/>
            <person name="Sanchez-de la Vega G."/>
            <person name="Aguirre-Liguori J.A."/>
            <person name="Castellanos-Morales G."/>
            <person name="Gutierrez-Guerrero Y.T."/>
            <person name="Aguirre-Dugua X."/>
            <person name="Aguirre-Planter E."/>
            <person name="Tenaillon M.I."/>
            <person name="Lira-Saade R."/>
            <person name="Eguiarte L.E."/>
        </authorList>
    </citation>
    <scope>NUCLEOTIDE SEQUENCE [LARGE SCALE GENOMIC DNA]</scope>
    <source>
        <strain evidence="1">JBR-2021</strain>
    </source>
</reference>
<evidence type="ECO:0000313" key="2">
    <source>
        <dbReference type="Proteomes" id="UP000685013"/>
    </source>
</evidence>
<keyword evidence="2" id="KW-1185">Reference proteome</keyword>
<dbReference type="AlphaFoldDB" id="A0AAV6NHI9"/>
<feature type="non-terminal residue" evidence="1">
    <location>
        <position position="1"/>
    </location>
</feature>
<organism evidence="1 2">
    <name type="scientific">Cucurbita argyrosperma subsp. sororia</name>
    <dbReference type="NCBI Taxonomy" id="37648"/>
    <lineage>
        <taxon>Eukaryota</taxon>
        <taxon>Viridiplantae</taxon>
        <taxon>Streptophyta</taxon>
        <taxon>Embryophyta</taxon>
        <taxon>Tracheophyta</taxon>
        <taxon>Spermatophyta</taxon>
        <taxon>Magnoliopsida</taxon>
        <taxon>eudicotyledons</taxon>
        <taxon>Gunneridae</taxon>
        <taxon>Pentapetalae</taxon>
        <taxon>rosids</taxon>
        <taxon>fabids</taxon>
        <taxon>Cucurbitales</taxon>
        <taxon>Cucurbitaceae</taxon>
        <taxon>Cucurbiteae</taxon>
        <taxon>Cucurbita</taxon>
    </lineage>
</organism>
<proteinExistence type="predicted"/>
<name>A0AAV6NHI9_9ROSI</name>
<accession>A0AAV6NHI9</accession>
<dbReference type="Proteomes" id="UP000685013">
    <property type="component" value="Chromosome 6"/>
</dbReference>
<comment type="caution">
    <text evidence="1">The sequence shown here is derived from an EMBL/GenBank/DDBJ whole genome shotgun (WGS) entry which is preliminary data.</text>
</comment>
<dbReference type="EMBL" id="JAGKQH010000006">
    <property type="protein sequence ID" value="KAG6597017.1"/>
    <property type="molecule type" value="Genomic_DNA"/>
</dbReference>
<gene>
    <name evidence="1" type="ORF">SDJN03_10197</name>
</gene>
<protein>
    <submittedName>
        <fullName evidence="1">Uncharacterized protein</fullName>
    </submittedName>
</protein>